<dbReference type="Gene3D" id="3.40.50.150">
    <property type="entry name" value="Vaccinia Virus protein VP39"/>
    <property type="match status" value="1"/>
</dbReference>
<dbReference type="InterPro" id="IPR053188">
    <property type="entry name" value="FkbM_Methyltransferase"/>
</dbReference>
<dbReference type="NCBIfam" id="TIGR01444">
    <property type="entry name" value="fkbM_fam"/>
    <property type="match status" value="1"/>
</dbReference>
<dbReference type="InterPro" id="IPR006342">
    <property type="entry name" value="FkbM_mtfrase"/>
</dbReference>
<dbReference type="PANTHER" id="PTHR36973:SF4">
    <property type="entry name" value="NODULATION PROTEIN"/>
    <property type="match status" value="1"/>
</dbReference>
<dbReference type="Proteomes" id="UP000605733">
    <property type="component" value="Unassembled WGS sequence"/>
</dbReference>
<dbReference type="Pfam" id="PF05050">
    <property type="entry name" value="Methyltransf_21"/>
    <property type="match status" value="1"/>
</dbReference>
<feature type="domain" description="Methyltransferase FkbM" evidence="1">
    <location>
        <begin position="78"/>
        <end position="224"/>
    </location>
</feature>
<dbReference type="InterPro" id="IPR029063">
    <property type="entry name" value="SAM-dependent_MTases_sf"/>
</dbReference>
<comment type="caution">
    <text evidence="2">The sequence shown here is derived from an EMBL/GenBank/DDBJ whole genome shotgun (WGS) entry which is preliminary data.</text>
</comment>
<dbReference type="SUPFAM" id="SSF53335">
    <property type="entry name" value="S-adenosyl-L-methionine-dependent methyltransferases"/>
    <property type="match status" value="1"/>
</dbReference>
<dbReference type="RefSeq" id="WP_011708467.1">
    <property type="nucleotide sequence ID" value="NZ_BMIX01000003.1"/>
</dbReference>
<organism evidence="2 3">
    <name type="scientific">Christiangramia forsetii</name>
    <dbReference type="NCBI Taxonomy" id="411153"/>
    <lineage>
        <taxon>Bacteria</taxon>
        <taxon>Pseudomonadati</taxon>
        <taxon>Bacteroidota</taxon>
        <taxon>Flavobacteriia</taxon>
        <taxon>Flavobacteriales</taxon>
        <taxon>Flavobacteriaceae</taxon>
        <taxon>Christiangramia</taxon>
    </lineage>
</organism>
<dbReference type="GO" id="GO:0032259">
    <property type="term" value="P:methylation"/>
    <property type="evidence" value="ECO:0007669"/>
    <property type="project" value="UniProtKB-KW"/>
</dbReference>
<accession>A0ABQ1WLQ7</accession>
<proteinExistence type="predicted"/>
<dbReference type="GO" id="GO:0008168">
    <property type="term" value="F:methyltransferase activity"/>
    <property type="evidence" value="ECO:0007669"/>
    <property type="project" value="UniProtKB-KW"/>
</dbReference>
<name>A0ABQ1WLQ7_9FLAO</name>
<gene>
    <name evidence="2" type="ORF">GCM10011532_16320</name>
</gene>
<keyword evidence="3" id="KW-1185">Reference proteome</keyword>
<evidence type="ECO:0000313" key="2">
    <source>
        <dbReference type="EMBL" id="GGG33431.1"/>
    </source>
</evidence>
<evidence type="ECO:0000259" key="1">
    <source>
        <dbReference type="Pfam" id="PF05050"/>
    </source>
</evidence>
<evidence type="ECO:0000313" key="3">
    <source>
        <dbReference type="Proteomes" id="UP000605733"/>
    </source>
</evidence>
<reference evidence="3" key="1">
    <citation type="journal article" date="2019" name="Int. J. Syst. Evol. Microbiol.">
        <title>The Global Catalogue of Microorganisms (GCM) 10K type strain sequencing project: providing services to taxonomists for standard genome sequencing and annotation.</title>
        <authorList>
            <consortium name="The Broad Institute Genomics Platform"/>
            <consortium name="The Broad Institute Genome Sequencing Center for Infectious Disease"/>
            <person name="Wu L."/>
            <person name="Ma J."/>
        </authorList>
    </citation>
    <scope>NUCLEOTIDE SEQUENCE [LARGE SCALE GENOMIC DNA]</scope>
    <source>
        <strain evidence="3">CGMCC 1.15422</strain>
    </source>
</reference>
<dbReference type="PANTHER" id="PTHR36973">
    <property type="entry name" value="SLL1456 PROTEIN-RELATED"/>
    <property type="match status" value="1"/>
</dbReference>
<keyword evidence="2" id="KW-0808">Transferase</keyword>
<protein>
    <submittedName>
        <fullName evidence="2">Methyltransferase FkbM</fullName>
    </submittedName>
</protein>
<keyword evidence="2" id="KW-0489">Methyltransferase</keyword>
<dbReference type="EMBL" id="BMIX01000003">
    <property type="protein sequence ID" value="GGG33431.1"/>
    <property type="molecule type" value="Genomic_DNA"/>
</dbReference>
<sequence length="278" mass="32784">MLETLVKKITCRLFTNNKRKDKFLRFLFRSLDRDPLTFAYNNIGILNYQNDIISGERNLIHNILPEYFSKKETNILFDVGANSGSYSQNLAQAFPNSTIYSFEPNKNSYKKLKHNIANYRQIKCFQIGFGNEKVTKTLYTYSDELDSEHASIYKDVFKDIHTTNKLKSILIELICLDDFCRDHNINFIDFLKIDTEGNEIEVLKGGQNMIKEGKIKIIQFEFNEMNIISRVFLKDFYNLLSEYKIYRLMENHIDPIINYNSVNEIFKFQNLLAIHKNV</sequence>